<dbReference type="Proteomes" id="UP000257109">
    <property type="component" value="Unassembled WGS sequence"/>
</dbReference>
<dbReference type="PANTHER" id="PTHR33067">
    <property type="entry name" value="RNA-DIRECTED DNA POLYMERASE-RELATED"/>
    <property type="match status" value="1"/>
</dbReference>
<evidence type="ECO:0000313" key="2">
    <source>
        <dbReference type="EMBL" id="RDX89844.1"/>
    </source>
</evidence>
<feature type="region of interest" description="Disordered" evidence="1">
    <location>
        <begin position="27"/>
        <end position="66"/>
    </location>
</feature>
<protein>
    <recommendedName>
        <fullName evidence="4">Aspartic peptidase DDI1-type domain-containing protein</fullName>
    </recommendedName>
</protein>
<dbReference type="AlphaFoldDB" id="A0A371GH09"/>
<dbReference type="PANTHER" id="PTHR33067:SF15">
    <property type="entry name" value="RNA-DIRECTED DNA POLYMERASE"/>
    <property type="match status" value="1"/>
</dbReference>
<dbReference type="CDD" id="cd00303">
    <property type="entry name" value="retropepsin_like"/>
    <property type="match status" value="1"/>
</dbReference>
<evidence type="ECO:0008006" key="4">
    <source>
        <dbReference type="Google" id="ProtNLM"/>
    </source>
</evidence>
<dbReference type="InterPro" id="IPR021109">
    <property type="entry name" value="Peptidase_aspartic_dom_sf"/>
</dbReference>
<feature type="non-terminal residue" evidence="2">
    <location>
        <position position="1"/>
    </location>
</feature>
<sequence>MSSSNLQFQQNMSAIIQDLKTQVGQLANSKPRFAGTESKPDANSQAPQQARLVPLPFPSRTLSRRKPESDEELLKMFRKVEINIPLLDAIKQIPKYAKFVKELCVYKRKKMKGGVELGGIVSTLTRNDNVIADTRQALPKKCQDPKIFSIPCTIGDCTFANAMLDLGALINVMTMSFDKSLNCGDLETIGMTIQFANRSVVQPLGVLEDILVQVDELIFLTDFYVLHIEDETPGKGSTLILGQPFLMFAKTKIVVHAGTLSMEFGNTLVQFNIFEVMKHPMEDTSLFGIDLIDELIKKYMQVNTESTEFFQVARNIDILDCLGFVFEESNYYEPLKVYDTKVTTALTHLDHDSKSIDSFDQVHKNEKSECSKHSKVQVVGIMKQQLA</sequence>
<organism evidence="2 3">
    <name type="scientific">Mucuna pruriens</name>
    <name type="common">Velvet bean</name>
    <name type="synonym">Dolichos pruriens</name>
    <dbReference type="NCBI Taxonomy" id="157652"/>
    <lineage>
        <taxon>Eukaryota</taxon>
        <taxon>Viridiplantae</taxon>
        <taxon>Streptophyta</taxon>
        <taxon>Embryophyta</taxon>
        <taxon>Tracheophyta</taxon>
        <taxon>Spermatophyta</taxon>
        <taxon>Magnoliopsida</taxon>
        <taxon>eudicotyledons</taxon>
        <taxon>Gunneridae</taxon>
        <taxon>Pentapetalae</taxon>
        <taxon>rosids</taxon>
        <taxon>fabids</taxon>
        <taxon>Fabales</taxon>
        <taxon>Fabaceae</taxon>
        <taxon>Papilionoideae</taxon>
        <taxon>50 kb inversion clade</taxon>
        <taxon>NPAAA clade</taxon>
        <taxon>indigoferoid/millettioid clade</taxon>
        <taxon>Phaseoleae</taxon>
        <taxon>Mucuna</taxon>
    </lineage>
</organism>
<name>A0A371GH09_MUCPR</name>
<dbReference type="Gene3D" id="2.40.70.10">
    <property type="entry name" value="Acid Proteases"/>
    <property type="match status" value="1"/>
</dbReference>
<evidence type="ECO:0000256" key="1">
    <source>
        <dbReference type="SAM" id="MobiDB-lite"/>
    </source>
</evidence>
<gene>
    <name evidence="2" type="ORF">CR513_28365</name>
</gene>
<keyword evidence="3" id="KW-1185">Reference proteome</keyword>
<evidence type="ECO:0000313" key="3">
    <source>
        <dbReference type="Proteomes" id="UP000257109"/>
    </source>
</evidence>
<reference evidence="2" key="1">
    <citation type="submission" date="2018-05" db="EMBL/GenBank/DDBJ databases">
        <title>Draft genome of Mucuna pruriens seed.</title>
        <authorList>
            <person name="Nnadi N.E."/>
            <person name="Vos R."/>
            <person name="Hasami M.H."/>
            <person name="Devisetty U.K."/>
            <person name="Aguiy J.C."/>
        </authorList>
    </citation>
    <scope>NUCLEOTIDE SEQUENCE [LARGE SCALE GENOMIC DNA]</scope>
    <source>
        <strain evidence="2">JCA_2017</strain>
    </source>
</reference>
<dbReference type="EMBL" id="QJKJ01005556">
    <property type="protein sequence ID" value="RDX89844.1"/>
    <property type="molecule type" value="Genomic_DNA"/>
</dbReference>
<dbReference type="OrthoDB" id="778454at2759"/>
<proteinExistence type="predicted"/>
<accession>A0A371GH09</accession>
<comment type="caution">
    <text evidence="2">The sequence shown here is derived from an EMBL/GenBank/DDBJ whole genome shotgun (WGS) entry which is preliminary data.</text>
</comment>